<evidence type="ECO:0000313" key="1">
    <source>
        <dbReference type="EMBL" id="EID52274.1"/>
    </source>
</evidence>
<sequence>MNIMHGAEGGRWILCTDFSTGVYNGRVVEGVRHLNPPVYFGW</sequence>
<evidence type="ECO:0000313" key="2">
    <source>
        <dbReference type="Proteomes" id="UP000004863"/>
    </source>
</evidence>
<gene>
    <name evidence="1" type="ORF">HMPREF1324_2054</name>
</gene>
<name>I0UWM1_9MICC</name>
<organism evidence="1 2">
    <name type="scientific">Rothia aeria F0474</name>
    <dbReference type="NCBI Taxonomy" id="1125724"/>
    <lineage>
        <taxon>Bacteria</taxon>
        <taxon>Bacillati</taxon>
        <taxon>Actinomycetota</taxon>
        <taxon>Actinomycetes</taxon>
        <taxon>Micrococcales</taxon>
        <taxon>Micrococcaceae</taxon>
        <taxon>Rothia</taxon>
    </lineage>
</organism>
<proteinExistence type="predicted"/>
<protein>
    <submittedName>
        <fullName evidence="1">Uncharacterized protein</fullName>
    </submittedName>
</protein>
<reference evidence="1" key="1">
    <citation type="submission" date="2012-03" db="EMBL/GenBank/DDBJ databases">
        <authorList>
            <person name="Durkin A.S."/>
            <person name="McCorrison J."/>
            <person name="Torralba M."/>
            <person name="Gillis M."/>
            <person name="Methe B."/>
            <person name="Sutton G."/>
            <person name="Nelson K.E."/>
        </authorList>
    </citation>
    <scope>NUCLEOTIDE SEQUENCE [LARGE SCALE GENOMIC DNA]</scope>
    <source>
        <strain evidence="1">F0474</strain>
    </source>
</reference>
<dbReference type="EMBL" id="AJJQ01000001">
    <property type="protein sequence ID" value="EID52274.1"/>
    <property type="molecule type" value="Genomic_DNA"/>
</dbReference>
<keyword evidence="2" id="KW-1185">Reference proteome</keyword>
<accession>I0UWM1</accession>
<dbReference type="Proteomes" id="UP000004863">
    <property type="component" value="Unassembled WGS sequence"/>
</dbReference>
<dbReference type="AlphaFoldDB" id="I0UWM1"/>
<comment type="caution">
    <text evidence="1">The sequence shown here is derived from an EMBL/GenBank/DDBJ whole genome shotgun (WGS) entry which is preliminary data.</text>
</comment>